<comment type="caution">
    <text evidence="3">The sequence shown here is derived from an EMBL/GenBank/DDBJ whole genome shotgun (WGS) entry which is preliminary data.</text>
</comment>
<keyword evidence="1" id="KW-1133">Transmembrane helix</keyword>
<feature type="domain" description="DUF4328" evidence="2">
    <location>
        <begin position="64"/>
        <end position="205"/>
    </location>
</feature>
<keyword evidence="4" id="KW-1185">Reference proteome</keyword>
<keyword evidence="1" id="KW-0472">Membrane</keyword>
<accession>A0ABP9PRS4</accession>
<dbReference type="Proteomes" id="UP001500221">
    <property type="component" value="Unassembled WGS sequence"/>
</dbReference>
<feature type="transmembrane region" description="Helical" evidence="1">
    <location>
        <begin position="20"/>
        <end position="49"/>
    </location>
</feature>
<proteinExistence type="predicted"/>
<dbReference type="InterPro" id="IPR025565">
    <property type="entry name" value="DUF4328"/>
</dbReference>
<name>A0ABP9PRS4_9ACTN</name>
<evidence type="ECO:0000313" key="3">
    <source>
        <dbReference type="EMBL" id="GAA5151054.1"/>
    </source>
</evidence>
<dbReference type="Pfam" id="PF14219">
    <property type="entry name" value="DUF4328"/>
    <property type="match status" value="1"/>
</dbReference>
<dbReference type="RefSeq" id="WP_345459880.1">
    <property type="nucleotide sequence ID" value="NZ_BAABKG010000003.1"/>
</dbReference>
<feature type="transmembrane region" description="Helical" evidence="1">
    <location>
        <begin position="61"/>
        <end position="83"/>
    </location>
</feature>
<reference evidence="4" key="1">
    <citation type="journal article" date="2019" name="Int. J. Syst. Evol. Microbiol.">
        <title>The Global Catalogue of Microorganisms (GCM) 10K type strain sequencing project: providing services to taxonomists for standard genome sequencing and annotation.</title>
        <authorList>
            <consortium name="The Broad Institute Genomics Platform"/>
            <consortium name="The Broad Institute Genome Sequencing Center for Infectious Disease"/>
            <person name="Wu L."/>
            <person name="Ma J."/>
        </authorList>
    </citation>
    <scope>NUCLEOTIDE SEQUENCE [LARGE SCALE GENOMIC DNA]</scope>
    <source>
        <strain evidence="4">JCM 18459</strain>
    </source>
</reference>
<protein>
    <recommendedName>
        <fullName evidence="2">DUF4328 domain-containing protein</fullName>
    </recommendedName>
</protein>
<organism evidence="3 4">
    <name type="scientific">Nocardioides marinquilinus</name>
    <dbReference type="NCBI Taxonomy" id="1210400"/>
    <lineage>
        <taxon>Bacteria</taxon>
        <taxon>Bacillati</taxon>
        <taxon>Actinomycetota</taxon>
        <taxon>Actinomycetes</taxon>
        <taxon>Propionibacteriales</taxon>
        <taxon>Nocardioidaceae</taxon>
        <taxon>Nocardioides</taxon>
    </lineage>
</organism>
<evidence type="ECO:0000313" key="4">
    <source>
        <dbReference type="Proteomes" id="UP001500221"/>
    </source>
</evidence>
<evidence type="ECO:0000256" key="1">
    <source>
        <dbReference type="SAM" id="Phobius"/>
    </source>
</evidence>
<feature type="transmembrane region" description="Helical" evidence="1">
    <location>
        <begin position="103"/>
        <end position="123"/>
    </location>
</feature>
<sequence>MALDASPLGREQSVDEDDGLHGLAIASAALAVVITVATCLALPATALAALQYAGGGRVEPFLALFSWVTAVVAAGALLPAWIVTGLWLRAARRRIERRDQWHVGFGTTSGFLCWVVPVVNLYWPLPIVRELHHTAVDGARRVRVGLGLWWACWIGAFIAGRIEGRVFDDQGRGDPATATIVWGCIATALTVVACVQWVRVVRTTTESLR</sequence>
<dbReference type="EMBL" id="BAABKG010000003">
    <property type="protein sequence ID" value="GAA5151054.1"/>
    <property type="molecule type" value="Genomic_DNA"/>
</dbReference>
<keyword evidence="1" id="KW-0812">Transmembrane</keyword>
<feature type="transmembrane region" description="Helical" evidence="1">
    <location>
        <begin position="144"/>
        <end position="160"/>
    </location>
</feature>
<feature type="transmembrane region" description="Helical" evidence="1">
    <location>
        <begin position="180"/>
        <end position="201"/>
    </location>
</feature>
<evidence type="ECO:0000259" key="2">
    <source>
        <dbReference type="Pfam" id="PF14219"/>
    </source>
</evidence>
<gene>
    <name evidence="3" type="ORF">GCM10023340_29290</name>
</gene>